<feature type="transmembrane region" description="Helical" evidence="6">
    <location>
        <begin position="147"/>
        <end position="164"/>
    </location>
</feature>
<proteinExistence type="predicted"/>
<comment type="caution">
    <text evidence="7">The sequence shown here is derived from an EMBL/GenBank/DDBJ whole genome shotgun (WGS) entry which is preliminary data.</text>
</comment>
<keyword evidence="3 6" id="KW-0812">Transmembrane</keyword>
<keyword evidence="5 6" id="KW-0472">Membrane</keyword>
<dbReference type="AlphaFoldDB" id="A0A8J7SPI1"/>
<evidence type="ECO:0000256" key="4">
    <source>
        <dbReference type="ARBA" id="ARBA00022989"/>
    </source>
</evidence>
<evidence type="ECO:0000256" key="5">
    <source>
        <dbReference type="ARBA" id="ARBA00023136"/>
    </source>
</evidence>
<evidence type="ECO:0000313" key="7">
    <source>
        <dbReference type="EMBL" id="MBP5858648.1"/>
    </source>
</evidence>
<name>A0A8J7SPI1_9PROT</name>
<feature type="transmembrane region" description="Helical" evidence="6">
    <location>
        <begin position="170"/>
        <end position="194"/>
    </location>
</feature>
<dbReference type="EMBL" id="JAGMWN010000010">
    <property type="protein sequence ID" value="MBP5858648.1"/>
    <property type="molecule type" value="Genomic_DNA"/>
</dbReference>
<feature type="transmembrane region" description="Helical" evidence="6">
    <location>
        <begin position="25"/>
        <end position="42"/>
    </location>
</feature>
<dbReference type="GO" id="GO:0005886">
    <property type="term" value="C:plasma membrane"/>
    <property type="evidence" value="ECO:0007669"/>
    <property type="project" value="UniProtKB-SubCell"/>
</dbReference>
<evidence type="ECO:0000256" key="6">
    <source>
        <dbReference type="SAM" id="Phobius"/>
    </source>
</evidence>
<keyword evidence="8" id="KW-1185">Reference proteome</keyword>
<accession>A0A8J7SPI1</accession>
<feature type="transmembrane region" description="Helical" evidence="6">
    <location>
        <begin position="302"/>
        <end position="324"/>
    </location>
</feature>
<evidence type="ECO:0000256" key="3">
    <source>
        <dbReference type="ARBA" id="ARBA00022692"/>
    </source>
</evidence>
<organism evidence="7 8">
    <name type="scientific">Marivibrio halodurans</name>
    <dbReference type="NCBI Taxonomy" id="2039722"/>
    <lineage>
        <taxon>Bacteria</taxon>
        <taxon>Pseudomonadati</taxon>
        <taxon>Pseudomonadota</taxon>
        <taxon>Alphaproteobacteria</taxon>
        <taxon>Rhodospirillales</taxon>
        <taxon>Rhodospirillaceae</taxon>
        <taxon>Marivibrio</taxon>
    </lineage>
</organism>
<evidence type="ECO:0000313" key="8">
    <source>
        <dbReference type="Proteomes" id="UP000672602"/>
    </source>
</evidence>
<comment type="subcellular location">
    <subcellularLocation>
        <location evidence="1">Cell membrane</location>
        <topology evidence="1">Multi-pass membrane protein</topology>
    </subcellularLocation>
</comment>
<dbReference type="Pfam" id="PF03706">
    <property type="entry name" value="LPG_synthase_TM"/>
    <property type="match status" value="1"/>
</dbReference>
<dbReference type="InterPro" id="IPR022791">
    <property type="entry name" value="L-PG_synthase/AglD"/>
</dbReference>
<gene>
    <name evidence="7" type="ORF">KAJ83_16630</name>
</gene>
<dbReference type="Proteomes" id="UP000672602">
    <property type="component" value="Unassembled WGS sequence"/>
</dbReference>
<dbReference type="RefSeq" id="WP_210683242.1">
    <property type="nucleotide sequence ID" value="NZ_JAGMWN010000010.1"/>
</dbReference>
<evidence type="ECO:0000256" key="1">
    <source>
        <dbReference type="ARBA" id="ARBA00004651"/>
    </source>
</evidence>
<dbReference type="PANTHER" id="PTHR39087:SF2">
    <property type="entry name" value="UPF0104 MEMBRANE PROTEIN MJ1595"/>
    <property type="match status" value="1"/>
</dbReference>
<evidence type="ECO:0000256" key="2">
    <source>
        <dbReference type="ARBA" id="ARBA00022475"/>
    </source>
</evidence>
<dbReference type="PANTHER" id="PTHR39087">
    <property type="entry name" value="UPF0104 MEMBRANE PROTEIN MJ1595"/>
    <property type="match status" value="1"/>
</dbReference>
<keyword evidence="4 6" id="KW-1133">Transmembrane helix</keyword>
<sequence length="359" mass="36417">MAANEGARGGGSGIGVDLGPGRRPFAWTLGAAGSVLLLVPVVSRTDWSALAARAGEIAPGWLALGIALMGVEGVCASLRLHQFARHPGRPAPRRAAAFAANGWYVLAVALFPARLGEAVGMIAMHRLLGLSAGGAAIAILAQRLLDLAVLAGLALPLAFLALVLESTMAPVAPAALGAMGVVALAAVAATLLFLHRPERVLGPAGWLAPALRRRGRIGRVVARFLLQARMWARHLYRHLPRRRAGLLTVAKWGAALGGLWAVLAAMTLPVGMGTLAAITVIYCFVMAVPVPTIGGIGLGEAGLTAMLGVAGVPLAEAAAASLLLRAVLLGFPPLYAGATWFVTGPAGGAARAGRGGSPP</sequence>
<keyword evidence="2" id="KW-1003">Cell membrane</keyword>
<feature type="transmembrane region" description="Helical" evidence="6">
    <location>
        <begin position="62"/>
        <end position="83"/>
    </location>
</feature>
<feature type="transmembrane region" description="Helical" evidence="6">
    <location>
        <begin position="95"/>
        <end position="113"/>
    </location>
</feature>
<feature type="transmembrane region" description="Helical" evidence="6">
    <location>
        <begin position="119"/>
        <end position="140"/>
    </location>
</feature>
<protein>
    <submittedName>
        <fullName evidence="7">Flippase-like domain-containing protein</fullName>
    </submittedName>
</protein>
<reference evidence="7" key="1">
    <citation type="submission" date="2021-04" db="EMBL/GenBank/DDBJ databases">
        <authorList>
            <person name="Zhang D.-C."/>
        </authorList>
    </citation>
    <scope>NUCLEOTIDE SEQUENCE</scope>
    <source>
        <strain evidence="7">CGMCC 1.15697</strain>
    </source>
</reference>